<dbReference type="GO" id="GO:0004672">
    <property type="term" value="F:protein kinase activity"/>
    <property type="evidence" value="ECO:0007669"/>
    <property type="project" value="InterPro"/>
</dbReference>
<protein>
    <recommendedName>
        <fullName evidence="1">Protein kinase domain-containing protein</fullName>
    </recommendedName>
</protein>
<dbReference type="PANTHER" id="PTHR24347">
    <property type="entry name" value="SERINE/THREONINE-PROTEIN KINASE"/>
    <property type="match status" value="1"/>
</dbReference>
<comment type="caution">
    <text evidence="2">The sequence shown here is derived from an EMBL/GenBank/DDBJ whole genome shotgun (WGS) entry which is preliminary data.</text>
</comment>
<evidence type="ECO:0000313" key="2">
    <source>
        <dbReference type="EMBL" id="TNV86877.1"/>
    </source>
</evidence>
<organism evidence="2 3">
    <name type="scientific">Halteria grandinella</name>
    <dbReference type="NCBI Taxonomy" id="5974"/>
    <lineage>
        <taxon>Eukaryota</taxon>
        <taxon>Sar</taxon>
        <taxon>Alveolata</taxon>
        <taxon>Ciliophora</taxon>
        <taxon>Intramacronucleata</taxon>
        <taxon>Spirotrichea</taxon>
        <taxon>Stichotrichia</taxon>
        <taxon>Sporadotrichida</taxon>
        <taxon>Halteriidae</taxon>
        <taxon>Halteria</taxon>
    </lineage>
</organism>
<evidence type="ECO:0000259" key="1">
    <source>
        <dbReference type="PROSITE" id="PS50011"/>
    </source>
</evidence>
<feature type="domain" description="Protein kinase" evidence="1">
    <location>
        <begin position="474"/>
        <end position="802"/>
    </location>
</feature>
<reference evidence="2" key="1">
    <citation type="submission" date="2019-06" db="EMBL/GenBank/DDBJ databases">
        <authorList>
            <person name="Zheng W."/>
        </authorList>
    </citation>
    <scope>NUCLEOTIDE SEQUENCE</scope>
    <source>
        <strain evidence="2">QDHG01</strain>
    </source>
</reference>
<dbReference type="PROSITE" id="PS00108">
    <property type="entry name" value="PROTEIN_KINASE_ST"/>
    <property type="match status" value="1"/>
</dbReference>
<dbReference type="Proteomes" id="UP000785679">
    <property type="component" value="Unassembled WGS sequence"/>
</dbReference>
<dbReference type="InterPro" id="IPR000719">
    <property type="entry name" value="Prot_kinase_dom"/>
</dbReference>
<dbReference type="Pfam" id="PF00069">
    <property type="entry name" value="Pkinase"/>
    <property type="match status" value="1"/>
</dbReference>
<evidence type="ECO:0000313" key="3">
    <source>
        <dbReference type="Proteomes" id="UP000785679"/>
    </source>
</evidence>
<dbReference type="PROSITE" id="PS50011">
    <property type="entry name" value="PROTEIN_KINASE_DOM"/>
    <property type="match status" value="1"/>
</dbReference>
<dbReference type="InterPro" id="IPR008271">
    <property type="entry name" value="Ser/Thr_kinase_AS"/>
</dbReference>
<accession>A0A8J8P4D1</accession>
<keyword evidence="3" id="KW-1185">Reference proteome</keyword>
<gene>
    <name evidence="2" type="ORF">FGO68_gene8053</name>
</gene>
<name>A0A8J8P4D1_HALGN</name>
<sequence length="1363" mass="155530">MRTFLRVVFSLYQLKHEQIVIISYLTPQGLRITWPLKAPTLFDYQLYLFNLRLYMQSTIKSGFNSPLLDEEPLQNTYATTSLSKTQPARRVQTTKTPVDSNNIQQWVQFLTQNSAIPEIAGKQQIFGGFFEAQNIKTCKGDFTLATPAPEFLIERWREESEKCEDSGKQLLTRMLVRSTKLYELGGSDVGDRIYSTANLTQNNIEQWKVCDVALIDQQLLIFEQIMNNSSTNCKIIDEKWENSNQTDLQGDQSNIICQRRSVFSLNIEFVSLFQRYLLNDEQSGLSKLNVQKGMHTKSITQPIAFLNDSAKKSKLAAKPEYGLKIGFSLFSQGHFHDFIILPPIQNPQRNFEKQQGKFFKAGDATSIDLCLMDKSGELSGFRQDGAADSNNHPYDRLKETGFQSLKHCQLMQLQSNTVQNSNSPWLNNASLNNNILEDQFSSFSEYEEFVRVKYREWISELNQLAVRREDLKKFVMEKEIGCGGQARVYKVYQKTTLQRLIAKQAREGGLSYNLDSNTASALHLLREEISDQTTSQVRPLPALARNALNSCNSRAIHDPIKGQAFAVKIIRKEDLACKSEYQQGQVINEIQIQRQLRYCGNTIKLYKIYESEKYINLVMELQNGGSLGERLVKQENFTEAQAKLVMAQLLLTLDFMEKKGIIHRDLKPENIIFNSGENGVLDIRLADFGYSTYKNDKNNSLYLCGTPGYIAPEIIQGKKCTHKSDVFSAGAILFSLLAMTNLFTGKDNAEILNNNRHCNVTVSIKYWLKSYSQNVRDFALSLLQADPANRPSAAEALADPWFFDEQIVLKGSLSLNSALAHIKKDSGLYEQKENRQYSGYSHLKQMQNEREAHLNLNSLKHQQYENLSYFKQQILNKTQEDQNQQCNPLTLGSDKNLVPRNLEVGQVINFQRTLLQNRQAKSALEVSSPNTNNTLNLAINKNLSANDSSSKKADNNSRNRQEIVSQFNYFQILSQFKSDHKVEGIVNQSKSILLRNAFSPMRGVLASEDQNERKFFPRSMLGENNQPQFKTGIVSKNYESVVKNELSRHMNTQQIEIPWNLMPQQIEGNGGKQQKLQCLLNFVPSKLKESQPLASQAQVENSKVGQINTMEIRRAPQDHFLTINDAMQKGGENKSHNFDLKQSPQNSVYNNTSSAKNYHGNNTNSRFNFGSHDLPPPQGEDDAMLIALRKHRTQLREKEKAKSCHQIDNLTDQSVYLVPTKIIADQIAQENHQHPLEITSQNLINGCVPNVHGQRDPHASHYNPLSSPEIERTPKFIQNVDMKFPNFGVIQTKRVTGLRQSIMNDQNDPQASNVARGTIRRNSSAKFFRLHQDVEPIQSFGKNYQRYNDEIEKPKQEKLNFVH</sequence>
<dbReference type="Gene3D" id="1.10.510.10">
    <property type="entry name" value="Transferase(Phosphotransferase) domain 1"/>
    <property type="match status" value="1"/>
</dbReference>
<dbReference type="EMBL" id="RRYP01000771">
    <property type="protein sequence ID" value="TNV86877.1"/>
    <property type="molecule type" value="Genomic_DNA"/>
</dbReference>
<dbReference type="Gene3D" id="3.30.200.20">
    <property type="entry name" value="Phosphorylase Kinase, domain 1"/>
    <property type="match status" value="1"/>
</dbReference>
<dbReference type="GO" id="GO:0005524">
    <property type="term" value="F:ATP binding"/>
    <property type="evidence" value="ECO:0007669"/>
    <property type="project" value="InterPro"/>
</dbReference>
<dbReference type="SUPFAM" id="SSF56112">
    <property type="entry name" value="Protein kinase-like (PK-like)"/>
    <property type="match status" value="1"/>
</dbReference>
<dbReference type="InterPro" id="IPR011009">
    <property type="entry name" value="Kinase-like_dom_sf"/>
</dbReference>
<dbReference type="SMART" id="SM00220">
    <property type="entry name" value="S_TKc"/>
    <property type="match status" value="1"/>
</dbReference>
<proteinExistence type="predicted"/>